<dbReference type="STRING" id="617002.SAMN05660653_01831"/>
<accession>A0A1G6CYG8</accession>
<dbReference type="Gene3D" id="3.30.70.3270">
    <property type="match status" value="1"/>
</dbReference>
<feature type="domain" description="4Fe-4S ferredoxin-type" evidence="6">
    <location>
        <begin position="53"/>
        <end position="84"/>
    </location>
</feature>
<dbReference type="InterPro" id="IPR010226">
    <property type="entry name" value="NADH_quinone_OxRdtase_chainI"/>
</dbReference>
<dbReference type="Proteomes" id="UP000198771">
    <property type="component" value="Unassembled WGS sequence"/>
</dbReference>
<organism evidence="7 8">
    <name type="scientific">Desulfonatronum thiosulfatophilum</name>
    <dbReference type="NCBI Taxonomy" id="617002"/>
    <lineage>
        <taxon>Bacteria</taxon>
        <taxon>Pseudomonadati</taxon>
        <taxon>Thermodesulfobacteriota</taxon>
        <taxon>Desulfovibrionia</taxon>
        <taxon>Desulfovibrionales</taxon>
        <taxon>Desulfonatronaceae</taxon>
        <taxon>Desulfonatronum</taxon>
    </lineage>
</organism>
<evidence type="ECO:0000313" key="8">
    <source>
        <dbReference type="Proteomes" id="UP000198771"/>
    </source>
</evidence>
<keyword evidence="4" id="KW-0408">Iron</keyword>
<feature type="domain" description="4Fe-4S ferredoxin-type" evidence="6">
    <location>
        <begin position="121"/>
        <end position="150"/>
    </location>
</feature>
<dbReference type="GO" id="GO:0016020">
    <property type="term" value="C:membrane"/>
    <property type="evidence" value="ECO:0007669"/>
    <property type="project" value="InterPro"/>
</dbReference>
<keyword evidence="3" id="KW-0677">Repeat</keyword>
<keyword evidence="2" id="KW-0479">Metal-binding</keyword>
<dbReference type="GO" id="GO:0016651">
    <property type="term" value="F:oxidoreductase activity, acting on NAD(P)H"/>
    <property type="evidence" value="ECO:0007669"/>
    <property type="project" value="InterPro"/>
</dbReference>
<dbReference type="GO" id="GO:0046872">
    <property type="term" value="F:metal ion binding"/>
    <property type="evidence" value="ECO:0007669"/>
    <property type="project" value="UniProtKB-KW"/>
</dbReference>
<gene>
    <name evidence="7" type="ORF">SAMN05660653_01831</name>
</gene>
<evidence type="ECO:0000256" key="3">
    <source>
        <dbReference type="ARBA" id="ARBA00022737"/>
    </source>
</evidence>
<dbReference type="PROSITE" id="PS51379">
    <property type="entry name" value="4FE4S_FER_2"/>
    <property type="match status" value="2"/>
</dbReference>
<dbReference type="OrthoDB" id="9808559at2"/>
<sequence length="184" mass="20605">MIKTLREAMTGAWSMLVGLKVTTSNFFQPTITVHYPRETVDTLEGFRGHIELVCTEDDPLRSKCITCGACAQLCPSNCITVRGQRTVLESAILPPHPDILALPLEFRKKVSHPAEMHREPESFHLDYNYCSLCGLCVQNCPAGAIRFSSDVYLASEQLEDFQYDLLVRMRAQAGPRTQGEPKES</sequence>
<protein>
    <submittedName>
        <fullName evidence="7">NADH-quinone oxidoreductase subunit I</fullName>
    </submittedName>
</protein>
<evidence type="ECO:0000256" key="5">
    <source>
        <dbReference type="ARBA" id="ARBA00023014"/>
    </source>
</evidence>
<dbReference type="RefSeq" id="WP_161946268.1">
    <property type="nucleotide sequence ID" value="NZ_FMXO01000009.1"/>
</dbReference>
<evidence type="ECO:0000313" key="7">
    <source>
        <dbReference type="EMBL" id="SDB37963.1"/>
    </source>
</evidence>
<evidence type="ECO:0000256" key="4">
    <source>
        <dbReference type="ARBA" id="ARBA00023004"/>
    </source>
</evidence>
<dbReference type="EMBL" id="FMXO01000009">
    <property type="protein sequence ID" value="SDB37963.1"/>
    <property type="molecule type" value="Genomic_DNA"/>
</dbReference>
<dbReference type="InterPro" id="IPR017896">
    <property type="entry name" value="4Fe4S_Fe-S-bd"/>
</dbReference>
<dbReference type="SUPFAM" id="SSF46548">
    <property type="entry name" value="alpha-helical ferredoxin"/>
    <property type="match status" value="1"/>
</dbReference>
<evidence type="ECO:0000259" key="6">
    <source>
        <dbReference type="PROSITE" id="PS51379"/>
    </source>
</evidence>
<keyword evidence="8" id="KW-1185">Reference proteome</keyword>
<dbReference type="InterPro" id="IPR017900">
    <property type="entry name" value="4Fe4S_Fe_S_CS"/>
</dbReference>
<dbReference type="PANTHER" id="PTHR10849">
    <property type="entry name" value="NADH DEHYDROGENASE UBIQUINONE IRON-SULFUR PROTEIN 8, MITOCHONDRIAL"/>
    <property type="match status" value="1"/>
</dbReference>
<dbReference type="GO" id="GO:0051539">
    <property type="term" value="F:4 iron, 4 sulfur cluster binding"/>
    <property type="evidence" value="ECO:0007669"/>
    <property type="project" value="UniProtKB-KW"/>
</dbReference>
<evidence type="ECO:0000256" key="1">
    <source>
        <dbReference type="ARBA" id="ARBA00022485"/>
    </source>
</evidence>
<dbReference type="Pfam" id="PF12838">
    <property type="entry name" value="Fer4_7"/>
    <property type="match status" value="1"/>
</dbReference>
<reference evidence="7 8" key="1">
    <citation type="submission" date="2016-10" db="EMBL/GenBank/DDBJ databases">
        <authorList>
            <person name="de Groot N.N."/>
        </authorList>
    </citation>
    <scope>NUCLEOTIDE SEQUENCE [LARGE SCALE GENOMIC DNA]</scope>
    <source>
        <strain evidence="7 8">ASO4-2</strain>
    </source>
</reference>
<proteinExistence type="predicted"/>
<dbReference type="PROSITE" id="PS00198">
    <property type="entry name" value="4FE4S_FER_1"/>
    <property type="match status" value="2"/>
</dbReference>
<keyword evidence="1" id="KW-0004">4Fe-4S</keyword>
<evidence type="ECO:0000256" key="2">
    <source>
        <dbReference type="ARBA" id="ARBA00022723"/>
    </source>
</evidence>
<dbReference type="AlphaFoldDB" id="A0A1G6CYG8"/>
<keyword evidence="5" id="KW-0411">Iron-sulfur</keyword>
<name>A0A1G6CYG8_9BACT</name>